<dbReference type="EMBL" id="CM056816">
    <property type="protein sequence ID" value="KAJ8633956.1"/>
    <property type="molecule type" value="Genomic_DNA"/>
</dbReference>
<evidence type="ECO:0000313" key="1">
    <source>
        <dbReference type="EMBL" id="KAJ8633956.1"/>
    </source>
</evidence>
<name>A0ACC2LKG4_PERAE</name>
<keyword evidence="2" id="KW-1185">Reference proteome</keyword>
<gene>
    <name evidence="1" type="ORF">MRB53_027292</name>
</gene>
<dbReference type="Proteomes" id="UP001234297">
    <property type="component" value="Chromosome 8"/>
</dbReference>
<sequence length="293" mass="32565">MERQGDMEEFVRHLNTGTDPQKKGTGTRRSSSSASSSSSNMRYRGVRRRPWGRYAAEIRDPQSKERRWLGTFDTAEEAACAYDIAARSMRGFKARTNFTYAPSLPLPYYYPNPPSPNLQTHFHVETSDWTSSNAGLTHFLSSYDTPCSNELLQYPLPPCLLSCNSSLMGNDVRGEFSLVDSSLGMPVVGMQSSYDDATAAGPQKKSTNDGMGFFASKASDTGLLQEIVHGFLPKSSPMQPDPFSSYGLDWCEEGLMDHYSLLLKKYQEPVPQQQLDASVGTEEGLLESIVQYQ</sequence>
<proteinExistence type="predicted"/>
<evidence type="ECO:0000313" key="2">
    <source>
        <dbReference type="Proteomes" id="UP001234297"/>
    </source>
</evidence>
<accession>A0ACC2LKG4</accession>
<organism evidence="1 2">
    <name type="scientific">Persea americana</name>
    <name type="common">Avocado</name>
    <dbReference type="NCBI Taxonomy" id="3435"/>
    <lineage>
        <taxon>Eukaryota</taxon>
        <taxon>Viridiplantae</taxon>
        <taxon>Streptophyta</taxon>
        <taxon>Embryophyta</taxon>
        <taxon>Tracheophyta</taxon>
        <taxon>Spermatophyta</taxon>
        <taxon>Magnoliopsida</taxon>
        <taxon>Magnoliidae</taxon>
        <taxon>Laurales</taxon>
        <taxon>Lauraceae</taxon>
        <taxon>Persea</taxon>
    </lineage>
</organism>
<protein>
    <submittedName>
        <fullName evidence="1">Uncharacterized protein</fullName>
    </submittedName>
</protein>
<reference evidence="1 2" key="1">
    <citation type="journal article" date="2022" name="Hortic Res">
        <title>A haplotype resolved chromosomal level avocado genome allows analysis of novel avocado genes.</title>
        <authorList>
            <person name="Nath O."/>
            <person name="Fletcher S.J."/>
            <person name="Hayward A."/>
            <person name="Shaw L.M."/>
            <person name="Masouleh A.K."/>
            <person name="Furtado A."/>
            <person name="Henry R.J."/>
            <person name="Mitter N."/>
        </authorList>
    </citation>
    <scope>NUCLEOTIDE SEQUENCE [LARGE SCALE GENOMIC DNA]</scope>
    <source>
        <strain evidence="2">cv. Hass</strain>
    </source>
</reference>
<comment type="caution">
    <text evidence="1">The sequence shown here is derived from an EMBL/GenBank/DDBJ whole genome shotgun (WGS) entry which is preliminary data.</text>
</comment>